<accession>A0A0G4KDK5</accession>
<dbReference type="EMBL" id="CVQH01000002">
    <property type="protein sequence ID" value="CRJ81840.1"/>
    <property type="molecule type" value="Genomic_DNA"/>
</dbReference>
<feature type="compositionally biased region" description="Basic and acidic residues" evidence="1">
    <location>
        <begin position="157"/>
        <end position="167"/>
    </location>
</feature>
<gene>
    <name evidence="4" type="ORF">BN1708_001985</name>
</gene>
<keyword evidence="5" id="KW-1185">Reference proteome</keyword>
<feature type="region of interest" description="Disordered" evidence="1">
    <location>
        <begin position="157"/>
        <end position="181"/>
    </location>
</feature>
<keyword evidence="2" id="KW-0472">Membrane</keyword>
<keyword evidence="2" id="KW-1133">Transmembrane helix</keyword>
<feature type="domain" description="Glycosyl transferase CAP10" evidence="3">
    <location>
        <begin position="412"/>
        <end position="705"/>
    </location>
</feature>
<evidence type="ECO:0000313" key="5">
    <source>
        <dbReference type="Proteomes" id="UP000044602"/>
    </source>
</evidence>
<protein>
    <recommendedName>
        <fullName evidence="3">Glycosyl transferase CAP10 domain-containing protein</fullName>
    </recommendedName>
</protein>
<dbReference type="InterPro" id="IPR006598">
    <property type="entry name" value="CAP10"/>
</dbReference>
<dbReference type="PANTHER" id="PTHR12203">
    <property type="entry name" value="KDEL LYS-ASP-GLU-LEU CONTAINING - RELATED"/>
    <property type="match status" value="1"/>
</dbReference>
<reference evidence="4 5" key="1">
    <citation type="submission" date="2015-05" db="EMBL/GenBank/DDBJ databases">
        <authorList>
            <person name="Wang D.B."/>
            <person name="Wang M."/>
        </authorList>
    </citation>
    <scope>NUCLEOTIDE SEQUENCE [LARGE SCALE GENOMIC DNA]</scope>
    <source>
        <strain evidence="4">VL1</strain>
    </source>
</reference>
<dbReference type="InterPro" id="IPR051091">
    <property type="entry name" value="O-Glucosyltr/Glycosyltrsf_90"/>
</dbReference>
<dbReference type="PANTHER" id="PTHR12203:SF22">
    <property type="entry name" value="CAPSULE ASSOCIATED PROTEIN"/>
    <property type="match status" value="1"/>
</dbReference>
<sequence>MASTTTDGSAVYERRSIKTHRYQWPGIQLNLWILIMLIAAGFIMGAFATFIQIQQQLLLPIPWYFPYFITVAALLVVYVLLILWLVFNQRLLPAIVMIGAFMLRLATMVKLASTFAPRRPTSALRYAIAAVFLISLFCYLGPGGHQIPSFSYKPPKTHDGVNDDASPKKAAPPLPRQSGHPIDDLIKKAEATFDDMMAREARTVEDAAKAYRERRGRHPPPGFETWFNFAKNKRSIVVEDFFDQIHHDLEPFWGIEPYRIRKEAASYEMFITVRDGFANTTSDWFWTQIWLDLLNPMDEPRMVVPWEDMAQYMEKAAETKFMADPEDVISQFQPLPTKSWVEPWTWATWKIWESEKFYWRLARRGCPPTSPARTAPLQRSFADAPEISMANAEPHLLEGYVANATLAKDICHQPDLQGLNGIFIEPLSTSTTREIFPLFGGSKLAVNNEIILPAAMHWQEDERFTGGDDHGGPWLQKTSAVVWRGVATGGRNRETNWKGFQRHRFVSMNNATKVAEVELDGWPALNFALPEKAYHIAAQAAGRLAEWVSTWTNVAFTDLMCEPREDDGACRYTGLHYAIGMSLSMGQQFMLKYLPDVDGNSYSGRYLGFLRSTSLPIKATVWREWHDDRLVAWKHFVPMDSRFGDYYGIMEYFLGYGDDVPGHDAAAERIATQGKIWAEKALRREDMQVYTLRLLLEYARLTDDRRLAMGWVDDLLKGSHAPHGAGRP</sequence>
<feature type="transmembrane region" description="Helical" evidence="2">
    <location>
        <begin position="31"/>
        <end position="51"/>
    </location>
</feature>
<feature type="transmembrane region" description="Helical" evidence="2">
    <location>
        <begin position="63"/>
        <end position="85"/>
    </location>
</feature>
<dbReference type="Proteomes" id="UP000044602">
    <property type="component" value="Unassembled WGS sequence"/>
</dbReference>
<organism evidence="4 5">
    <name type="scientific">Verticillium longisporum</name>
    <name type="common">Verticillium dahliae var. longisporum</name>
    <dbReference type="NCBI Taxonomy" id="100787"/>
    <lineage>
        <taxon>Eukaryota</taxon>
        <taxon>Fungi</taxon>
        <taxon>Dikarya</taxon>
        <taxon>Ascomycota</taxon>
        <taxon>Pezizomycotina</taxon>
        <taxon>Sordariomycetes</taxon>
        <taxon>Hypocreomycetidae</taxon>
        <taxon>Glomerellales</taxon>
        <taxon>Plectosphaerellaceae</taxon>
        <taxon>Verticillium</taxon>
    </lineage>
</organism>
<name>A0A0G4KDK5_VERLO</name>
<evidence type="ECO:0000256" key="2">
    <source>
        <dbReference type="SAM" id="Phobius"/>
    </source>
</evidence>
<dbReference type="AlphaFoldDB" id="A0A0G4KDK5"/>
<evidence type="ECO:0000259" key="3">
    <source>
        <dbReference type="SMART" id="SM00672"/>
    </source>
</evidence>
<feature type="transmembrane region" description="Helical" evidence="2">
    <location>
        <begin position="91"/>
        <end position="111"/>
    </location>
</feature>
<proteinExistence type="predicted"/>
<keyword evidence="2" id="KW-0812">Transmembrane</keyword>
<dbReference type="Pfam" id="PF05686">
    <property type="entry name" value="Glyco_transf_90"/>
    <property type="match status" value="1"/>
</dbReference>
<feature type="transmembrane region" description="Helical" evidence="2">
    <location>
        <begin position="123"/>
        <end position="142"/>
    </location>
</feature>
<evidence type="ECO:0000256" key="1">
    <source>
        <dbReference type="SAM" id="MobiDB-lite"/>
    </source>
</evidence>
<dbReference type="SMART" id="SM00672">
    <property type="entry name" value="CAP10"/>
    <property type="match status" value="1"/>
</dbReference>
<evidence type="ECO:0000313" key="4">
    <source>
        <dbReference type="EMBL" id="CRJ81840.1"/>
    </source>
</evidence>